<organism evidence="1 2">
    <name type="scientific">Chthoniobacter flavus Ellin428</name>
    <dbReference type="NCBI Taxonomy" id="497964"/>
    <lineage>
        <taxon>Bacteria</taxon>
        <taxon>Pseudomonadati</taxon>
        <taxon>Verrucomicrobiota</taxon>
        <taxon>Spartobacteria</taxon>
        <taxon>Chthoniobacterales</taxon>
        <taxon>Chthoniobacteraceae</taxon>
        <taxon>Chthoniobacter</taxon>
    </lineage>
</organism>
<keyword evidence="2" id="KW-1185">Reference proteome</keyword>
<sequence length="83" mass="9749">MKYRLLVDLEAIAVLDAIPKKKRALLLERFVSLRSSPDQYADDHERDISGRRIEIHIYAGYAIHYWIDFADRHVKILTLKVAQ</sequence>
<accession>B4CTM8</accession>
<comment type="caution">
    <text evidence="1">The sequence shown here is derived from an EMBL/GenBank/DDBJ whole genome shotgun (WGS) entry which is preliminary data.</text>
</comment>
<dbReference type="Proteomes" id="UP000005824">
    <property type="component" value="Unassembled WGS sequence"/>
</dbReference>
<protein>
    <recommendedName>
        <fullName evidence="3">Plasmid stabilization system</fullName>
    </recommendedName>
</protein>
<proteinExistence type="predicted"/>
<dbReference type="AlphaFoldDB" id="B4CTM8"/>
<name>B4CTM8_9BACT</name>
<gene>
    <name evidence="1" type="ORF">CfE428DRAFT_0007</name>
</gene>
<dbReference type="RefSeq" id="WP_006977334.1">
    <property type="nucleotide sequence ID" value="NZ_ABVL01000001.1"/>
</dbReference>
<dbReference type="STRING" id="497964.CfE428DRAFT_0007"/>
<evidence type="ECO:0008006" key="3">
    <source>
        <dbReference type="Google" id="ProtNLM"/>
    </source>
</evidence>
<reference evidence="1 2" key="1">
    <citation type="journal article" date="2011" name="J. Bacteriol.">
        <title>Genome sequence of Chthoniobacter flavus Ellin428, an aerobic heterotrophic soil bacterium.</title>
        <authorList>
            <person name="Kant R."/>
            <person name="van Passel M.W."/>
            <person name="Palva A."/>
            <person name="Lucas S."/>
            <person name="Lapidus A."/>
            <person name="Glavina Del Rio T."/>
            <person name="Dalin E."/>
            <person name="Tice H."/>
            <person name="Bruce D."/>
            <person name="Goodwin L."/>
            <person name="Pitluck S."/>
            <person name="Larimer F.W."/>
            <person name="Land M.L."/>
            <person name="Hauser L."/>
            <person name="Sangwan P."/>
            <person name="de Vos W.M."/>
            <person name="Janssen P.H."/>
            <person name="Smidt H."/>
        </authorList>
    </citation>
    <scope>NUCLEOTIDE SEQUENCE [LARGE SCALE GENOMIC DNA]</scope>
    <source>
        <strain evidence="1 2">Ellin428</strain>
    </source>
</reference>
<evidence type="ECO:0000313" key="1">
    <source>
        <dbReference type="EMBL" id="EDY21882.1"/>
    </source>
</evidence>
<evidence type="ECO:0000313" key="2">
    <source>
        <dbReference type="Proteomes" id="UP000005824"/>
    </source>
</evidence>
<dbReference type="EMBL" id="ABVL01000001">
    <property type="protein sequence ID" value="EDY21882.1"/>
    <property type="molecule type" value="Genomic_DNA"/>
</dbReference>
<dbReference type="InParanoid" id="B4CTM8"/>